<reference evidence="3 4" key="1">
    <citation type="submission" date="2020-04" db="EMBL/GenBank/DDBJ databases">
        <title>Genome sequencing of novel species.</title>
        <authorList>
            <person name="Heo J."/>
            <person name="Kim S.-J."/>
            <person name="Kim J.-S."/>
            <person name="Hong S.-B."/>
            <person name="Kwon S.-W."/>
        </authorList>
    </citation>
    <scope>NUCLEOTIDE SEQUENCE [LARGE SCALE GENOMIC DNA]</scope>
    <source>
        <strain evidence="3 4">GN2-R2</strain>
    </source>
</reference>
<dbReference type="PANTHER" id="PTHR12558:SF13">
    <property type="entry name" value="CELL DIVISION CYCLE PROTEIN 27 HOMOLOG"/>
    <property type="match status" value="1"/>
</dbReference>
<dbReference type="InterPro" id="IPR014266">
    <property type="entry name" value="PEP-CTERM_TPR_PrsT"/>
</dbReference>
<feature type="repeat" description="TPR" evidence="1">
    <location>
        <begin position="201"/>
        <end position="234"/>
    </location>
</feature>
<dbReference type="Pfam" id="PF14559">
    <property type="entry name" value="TPR_19"/>
    <property type="match status" value="4"/>
</dbReference>
<keyword evidence="1" id="KW-0802">TPR repeat</keyword>
<gene>
    <name evidence="3" type="primary">prsT</name>
    <name evidence="3" type="ORF">HH212_07425</name>
</gene>
<evidence type="ECO:0000256" key="2">
    <source>
        <dbReference type="SAM" id="SignalP"/>
    </source>
</evidence>
<dbReference type="PROSITE" id="PS50005">
    <property type="entry name" value="TPR"/>
    <property type="match status" value="6"/>
</dbReference>
<keyword evidence="4" id="KW-1185">Reference proteome</keyword>
<evidence type="ECO:0000313" key="3">
    <source>
        <dbReference type="EMBL" id="QJD99873.1"/>
    </source>
</evidence>
<evidence type="ECO:0000313" key="4">
    <source>
        <dbReference type="Proteomes" id="UP000502415"/>
    </source>
</evidence>
<dbReference type="SUPFAM" id="SSF48452">
    <property type="entry name" value="TPR-like"/>
    <property type="match status" value="4"/>
</dbReference>
<name>A0A7Z2ZS36_9BURK</name>
<protein>
    <submittedName>
        <fullName evidence="3">PEP-CTERM system TPR-repeat protein PrsT</fullName>
    </submittedName>
</protein>
<dbReference type="InterPro" id="IPR019734">
    <property type="entry name" value="TPR_rpt"/>
</dbReference>
<dbReference type="Pfam" id="PF13181">
    <property type="entry name" value="TPR_8"/>
    <property type="match status" value="1"/>
</dbReference>
<feature type="repeat" description="TPR" evidence="1">
    <location>
        <begin position="473"/>
        <end position="506"/>
    </location>
</feature>
<sequence>MSRHASKLKLTAALVSGALLMAGLSACGKSESTATLMAEAKQYQQKGDLKSALIQLKNAVEKSPEDGEARMQLAMMELDMGDAVSADKELRKARSLGIAADRVLPLLGKTDMLQGKAKELLDDISAEQAARSAPLLTLRGDALLVTGKGDDAKTAYEQALAVNPNAGDALLGLARLAASKQDREGAERYVNDAVAKDPKNPEVWMARGALLRATGKADEALAAYDETLKLKPDHRSAHIEKAYLQITRGKFPEAKVEIDAAEKASPGNLLVTYTRALYEFAQGKYAASQDALQKVLKSAPDHMPSVLLAGASELNLGATQQAEQHLRRYLEANPNDVYARKLLAQTLLKRAQPADAAAALAPVLNESTQDPQLLALAGESYMQVRDFGKASAYLEKASTLAPKAAAVRTSLGLSKLAQGDQARGLSELELATALDPKSTQAAVALVQTEMQLKHFDKALAAVQSLEKQQPDNPQVQNLKGGVYMIKGDPANARAAFEKAVALQPTFLPAVTNLARLDLQDKKPDAAKGRFEKVLEKDKNNADAMGALGELALVQKHTDEATSWFEKASNANPDAVAPALKLGAHYLRTNQPQKALTLARKFQTANPTNPELLDMLGQAQVATKDTNGALETYSKLVNAAPKSPQAQLRLAGVHLMMKNDSAASADLKRAVELQPNFIPARLVQVDMAMRAGRSDEALDIARQLQKLDPKSAAGYVIEGDVMMSQNKPAQALPSYEKGLAISNAPELFVKTMQALGASGKTKEVRSRAQQWLVQHPDDVRIALMLAETNLAAKEYKPAIAVLEDTLKRVPNNPLVLNNLAWAYQQEKDPRALATAEQAYKLAGDNPGVMDTLGWMLVEQGNAGRGLPLLQKASGLAPNAVEIRYHLAVALSKNGDKQGARKELDKVLAQNTPFPQIDEARALLKTL</sequence>
<feature type="repeat" description="TPR" evidence="1">
    <location>
        <begin position="609"/>
        <end position="642"/>
    </location>
</feature>
<dbReference type="RefSeq" id="WP_169434822.1">
    <property type="nucleotide sequence ID" value="NZ_CP051685.1"/>
</dbReference>
<dbReference type="PANTHER" id="PTHR12558">
    <property type="entry name" value="CELL DIVISION CYCLE 16,23,27"/>
    <property type="match status" value="1"/>
</dbReference>
<proteinExistence type="predicted"/>
<feature type="signal peptide" evidence="2">
    <location>
        <begin position="1"/>
        <end position="28"/>
    </location>
</feature>
<dbReference type="SMART" id="SM00028">
    <property type="entry name" value="TPR"/>
    <property type="match status" value="21"/>
</dbReference>
<accession>A0A7Z2ZS36</accession>
<organism evidence="3 4">
    <name type="scientific">Massilia forsythiae</name>
    <dbReference type="NCBI Taxonomy" id="2728020"/>
    <lineage>
        <taxon>Bacteria</taxon>
        <taxon>Pseudomonadati</taxon>
        <taxon>Pseudomonadota</taxon>
        <taxon>Betaproteobacteria</taxon>
        <taxon>Burkholderiales</taxon>
        <taxon>Oxalobacteraceae</taxon>
        <taxon>Telluria group</taxon>
        <taxon>Massilia</taxon>
    </lineage>
</organism>
<dbReference type="PROSITE" id="PS51257">
    <property type="entry name" value="PROKAR_LIPOPROTEIN"/>
    <property type="match status" value="1"/>
</dbReference>
<feature type="repeat" description="TPR" evidence="1">
    <location>
        <begin position="371"/>
        <end position="404"/>
    </location>
</feature>
<dbReference type="Pfam" id="PF13432">
    <property type="entry name" value="TPR_16"/>
    <property type="match status" value="2"/>
</dbReference>
<keyword evidence="2" id="KW-0732">Signal</keyword>
<dbReference type="Pfam" id="PF13174">
    <property type="entry name" value="TPR_6"/>
    <property type="match status" value="1"/>
</dbReference>
<dbReference type="Proteomes" id="UP000502415">
    <property type="component" value="Chromosome"/>
</dbReference>
<feature type="repeat" description="TPR" evidence="1">
    <location>
        <begin position="541"/>
        <end position="574"/>
    </location>
</feature>
<evidence type="ECO:0000256" key="1">
    <source>
        <dbReference type="PROSITE-ProRule" id="PRU00339"/>
    </source>
</evidence>
<dbReference type="NCBIfam" id="TIGR02917">
    <property type="entry name" value="PEP_TPR_lipo"/>
    <property type="match status" value="1"/>
</dbReference>
<feature type="chain" id="PRO_5030822115" evidence="2">
    <location>
        <begin position="29"/>
        <end position="925"/>
    </location>
</feature>
<dbReference type="EMBL" id="CP051685">
    <property type="protein sequence ID" value="QJD99873.1"/>
    <property type="molecule type" value="Genomic_DNA"/>
</dbReference>
<dbReference type="AlphaFoldDB" id="A0A7Z2ZS36"/>
<dbReference type="Gene3D" id="1.25.40.10">
    <property type="entry name" value="Tetratricopeptide repeat domain"/>
    <property type="match status" value="4"/>
</dbReference>
<dbReference type="KEGG" id="mfy:HH212_07425"/>
<dbReference type="InterPro" id="IPR011990">
    <property type="entry name" value="TPR-like_helical_dom_sf"/>
</dbReference>
<feature type="repeat" description="TPR" evidence="1">
    <location>
        <begin position="133"/>
        <end position="166"/>
    </location>
</feature>